<dbReference type="PANTHER" id="PTHR43537">
    <property type="entry name" value="TRANSCRIPTIONAL REGULATOR, GNTR FAMILY"/>
    <property type="match status" value="1"/>
</dbReference>
<dbReference type="GO" id="GO:0003700">
    <property type="term" value="F:DNA-binding transcription factor activity"/>
    <property type="evidence" value="ECO:0007669"/>
    <property type="project" value="InterPro"/>
</dbReference>
<keyword evidence="2" id="KW-0238">DNA-binding</keyword>
<dbReference type="GeneID" id="27799668"/>
<keyword evidence="3" id="KW-0804">Transcription</keyword>
<evidence type="ECO:0000313" key="5">
    <source>
        <dbReference type="EMBL" id="CAB4047320.1"/>
    </source>
</evidence>
<dbReference type="SUPFAM" id="SSF46785">
    <property type="entry name" value="Winged helix' DNA-binding domain"/>
    <property type="match status" value="2"/>
</dbReference>
<dbReference type="EMBL" id="CADILN010000001">
    <property type="protein sequence ID" value="CAB4047320.1"/>
    <property type="molecule type" value="Genomic_DNA"/>
</dbReference>
<feature type="domain" description="HTH gntR-type" evidence="4">
    <location>
        <begin position="40"/>
        <end position="110"/>
    </location>
</feature>
<gene>
    <name evidence="5" type="ORF">LMG9964_00952</name>
</gene>
<organism evidence="5 6">
    <name type="scientific">Paraburkholderia phenoliruptrix</name>
    <dbReference type="NCBI Taxonomy" id="252970"/>
    <lineage>
        <taxon>Bacteria</taxon>
        <taxon>Pseudomonadati</taxon>
        <taxon>Pseudomonadota</taxon>
        <taxon>Betaproteobacteria</taxon>
        <taxon>Burkholderiales</taxon>
        <taxon>Burkholderiaceae</taxon>
        <taxon>Paraburkholderia</taxon>
    </lineage>
</organism>
<dbReference type="SMART" id="SM00345">
    <property type="entry name" value="HTH_GNTR"/>
    <property type="match status" value="2"/>
</dbReference>
<evidence type="ECO:0000256" key="3">
    <source>
        <dbReference type="ARBA" id="ARBA00023163"/>
    </source>
</evidence>
<proteinExistence type="predicted"/>
<dbReference type="InterPro" id="IPR036390">
    <property type="entry name" value="WH_DNA-bd_sf"/>
</dbReference>
<evidence type="ECO:0000313" key="6">
    <source>
        <dbReference type="Proteomes" id="UP000494102"/>
    </source>
</evidence>
<dbReference type="InterPro" id="IPR000524">
    <property type="entry name" value="Tscrpt_reg_HTH_GntR"/>
</dbReference>
<name>A0A6J5K0C0_9BURK</name>
<evidence type="ECO:0000259" key="4">
    <source>
        <dbReference type="PROSITE" id="PS50949"/>
    </source>
</evidence>
<evidence type="ECO:0000256" key="1">
    <source>
        <dbReference type="ARBA" id="ARBA00023015"/>
    </source>
</evidence>
<dbReference type="RefSeq" id="WP_014972330.1">
    <property type="nucleotide sequence ID" value="NZ_CADILN010000001.1"/>
</dbReference>
<dbReference type="Gene3D" id="1.10.10.10">
    <property type="entry name" value="Winged helix-like DNA-binding domain superfamily/Winged helix DNA-binding domain"/>
    <property type="match status" value="2"/>
</dbReference>
<dbReference type="PANTHER" id="PTHR43537:SF5">
    <property type="entry name" value="UXU OPERON TRANSCRIPTIONAL REGULATOR"/>
    <property type="match status" value="1"/>
</dbReference>
<sequence>MTMAQPTSAQSYANQGTTVSQWKTANPLFDAIVGARSANTKAACIIAAQIEEDLIGRSWPTGTIYGSEAHLETRFGVCRVVVREAVRILESRGTARMRRGPNGGLLILAPSMPIVLEALDRYVTSHCRELHRGSGGRTILHAVHARLIGSGPKICVGAGLVDFLEGLISAVDQHAHEGPSGRIPLGAAAESARSRAQHIFRLLMKDLNSSHEIDRRLGSELDLCDRYGADRDVLRQAVRVLEFEGIAESVAGRGKGLMTRTPEPAALCRLINCYFTAARVTPSDAMSLFKLLSVEAISIAAEEATDGELARLKDVQRLLHAADVPVTAKVMQEAEESQFGIIDEPLVDILLRCTKSYSTWWSSIRNPQSEQLDIIYRAETLKVISALLERDVTAAATAQAAKVERLNGLVLTQGHILAA</sequence>
<dbReference type="AlphaFoldDB" id="A0A6J5K0C0"/>
<keyword evidence="1" id="KW-0805">Transcription regulation</keyword>
<dbReference type="Proteomes" id="UP000494102">
    <property type="component" value="Unassembled WGS sequence"/>
</dbReference>
<dbReference type="GO" id="GO:0003677">
    <property type="term" value="F:DNA binding"/>
    <property type="evidence" value="ECO:0007669"/>
    <property type="project" value="UniProtKB-KW"/>
</dbReference>
<dbReference type="PROSITE" id="PS50949">
    <property type="entry name" value="HTH_GNTR"/>
    <property type="match status" value="1"/>
</dbReference>
<accession>A0A6J5K0C0</accession>
<protein>
    <recommendedName>
        <fullName evidence="4">HTH gntR-type domain-containing protein</fullName>
    </recommendedName>
</protein>
<dbReference type="InterPro" id="IPR036388">
    <property type="entry name" value="WH-like_DNA-bd_sf"/>
</dbReference>
<dbReference type="Pfam" id="PF00392">
    <property type="entry name" value="GntR"/>
    <property type="match status" value="1"/>
</dbReference>
<evidence type="ECO:0000256" key="2">
    <source>
        <dbReference type="ARBA" id="ARBA00023125"/>
    </source>
</evidence>
<reference evidence="5 6" key="1">
    <citation type="submission" date="2020-04" db="EMBL/GenBank/DDBJ databases">
        <authorList>
            <person name="De Canck E."/>
        </authorList>
    </citation>
    <scope>NUCLEOTIDE SEQUENCE [LARGE SCALE GENOMIC DNA]</scope>
    <source>
        <strain evidence="5 6">LMG 9964</strain>
    </source>
</reference>